<protein>
    <submittedName>
        <fullName evidence="1">Uncharacterized protein</fullName>
    </submittedName>
</protein>
<evidence type="ECO:0000313" key="1">
    <source>
        <dbReference type="EMBL" id="KAD6794454.1"/>
    </source>
</evidence>
<evidence type="ECO:0000313" key="2">
    <source>
        <dbReference type="Proteomes" id="UP000326396"/>
    </source>
</evidence>
<organism evidence="1 2">
    <name type="scientific">Mikania micrantha</name>
    <name type="common">bitter vine</name>
    <dbReference type="NCBI Taxonomy" id="192012"/>
    <lineage>
        <taxon>Eukaryota</taxon>
        <taxon>Viridiplantae</taxon>
        <taxon>Streptophyta</taxon>
        <taxon>Embryophyta</taxon>
        <taxon>Tracheophyta</taxon>
        <taxon>Spermatophyta</taxon>
        <taxon>Magnoliopsida</taxon>
        <taxon>eudicotyledons</taxon>
        <taxon>Gunneridae</taxon>
        <taxon>Pentapetalae</taxon>
        <taxon>asterids</taxon>
        <taxon>campanulids</taxon>
        <taxon>Asterales</taxon>
        <taxon>Asteraceae</taxon>
        <taxon>Asteroideae</taxon>
        <taxon>Heliantheae alliance</taxon>
        <taxon>Eupatorieae</taxon>
        <taxon>Mikania</taxon>
    </lineage>
</organism>
<dbReference type="EMBL" id="SZYD01000003">
    <property type="protein sequence ID" value="KAD6794454.1"/>
    <property type="molecule type" value="Genomic_DNA"/>
</dbReference>
<gene>
    <name evidence="1" type="ORF">E3N88_05350</name>
</gene>
<comment type="caution">
    <text evidence="1">The sequence shown here is derived from an EMBL/GenBank/DDBJ whole genome shotgun (WGS) entry which is preliminary data.</text>
</comment>
<dbReference type="Proteomes" id="UP000326396">
    <property type="component" value="Linkage Group LG11"/>
</dbReference>
<accession>A0A5N6PKP9</accession>
<keyword evidence="2" id="KW-1185">Reference proteome</keyword>
<name>A0A5N6PKP9_9ASTR</name>
<reference evidence="1 2" key="1">
    <citation type="submission" date="2019-05" db="EMBL/GenBank/DDBJ databases">
        <title>Mikania micrantha, genome provides insights into the molecular mechanism of rapid growth.</title>
        <authorList>
            <person name="Liu B."/>
        </authorList>
    </citation>
    <scope>NUCLEOTIDE SEQUENCE [LARGE SCALE GENOMIC DNA]</scope>
    <source>
        <strain evidence="1">NLD-2019</strain>
        <tissue evidence="1">Leaf</tissue>
    </source>
</reference>
<sequence>MYSTIWSPSVSTCRVAGGTVASLQLRVGGCFFGYPLEVRQDPPVITRIYLQHTKVSQSHPFNYGQFATAGIVVRQRWGLVFWVSMGGEDPPVFHGVAAASQKTVKATCGSLSF</sequence>
<dbReference type="AlphaFoldDB" id="A0A5N6PKP9"/>
<proteinExistence type="predicted"/>